<dbReference type="GO" id="GO:0005829">
    <property type="term" value="C:cytosol"/>
    <property type="evidence" value="ECO:0007669"/>
    <property type="project" value="TreeGrafter"/>
</dbReference>
<dbReference type="EC" id="2.1.2.2" evidence="6"/>
<evidence type="ECO:0000256" key="4">
    <source>
        <dbReference type="ARBA" id="ARBA00038440"/>
    </source>
</evidence>
<dbReference type="GO" id="GO:0004644">
    <property type="term" value="F:phosphoribosylglycinamide formyltransferase activity"/>
    <property type="evidence" value="ECO:0007669"/>
    <property type="project" value="UniProtKB-UniRule"/>
</dbReference>
<keyword evidence="2 6" id="KW-0808">Transferase</keyword>
<comment type="pathway">
    <text evidence="1 6">Purine metabolism; IMP biosynthesis via de novo pathway; N(2)-formyl-N(1)-(5-phospho-D-ribosyl)glycinamide from N(1)-(5-phospho-D-ribosyl)glycinamide (10-formyl THF route): step 1/1.</text>
</comment>
<dbReference type="OrthoDB" id="9806170at2"/>
<dbReference type="SUPFAM" id="SSF53328">
    <property type="entry name" value="Formyltransferase"/>
    <property type="match status" value="1"/>
</dbReference>
<dbReference type="InterPro" id="IPR004607">
    <property type="entry name" value="GART"/>
</dbReference>
<organism evidence="10 11">
    <name type="scientific">Vreelandella aquamarina</name>
    <dbReference type="NCBI Taxonomy" id="77097"/>
    <lineage>
        <taxon>Bacteria</taxon>
        <taxon>Pseudomonadati</taxon>
        <taxon>Pseudomonadota</taxon>
        <taxon>Gammaproteobacteria</taxon>
        <taxon>Oceanospirillales</taxon>
        <taxon>Halomonadaceae</taxon>
        <taxon>Vreelandella</taxon>
    </lineage>
</organism>
<dbReference type="PROSITE" id="PS00373">
    <property type="entry name" value="GART"/>
    <property type="match status" value="1"/>
</dbReference>
<dbReference type="UniPathway" id="UPA00074">
    <property type="reaction ID" value="UER00126"/>
</dbReference>
<dbReference type="GeneID" id="97275439"/>
<dbReference type="Proteomes" id="UP000503197">
    <property type="component" value="Chromosome"/>
</dbReference>
<comment type="similarity">
    <text evidence="4 6">Belongs to the GART family.</text>
</comment>
<dbReference type="CDD" id="cd08645">
    <property type="entry name" value="FMT_core_GART"/>
    <property type="match status" value="1"/>
</dbReference>
<feature type="domain" description="Formyl transferase N-terminal" evidence="7">
    <location>
        <begin position="23"/>
        <end position="201"/>
    </location>
</feature>
<evidence type="ECO:0000259" key="7">
    <source>
        <dbReference type="Pfam" id="PF00551"/>
    </source>
</evidence>
<keyword evidence="3 6" id="KW-0658">Purine biosynthesis</keyword>
<dbReference type="InterPro" id="IPR002376">
    <property type="entry name" value="Formyl_transf_N"/>
</dbReference>
<dbReference type="EMBL" id="FODB01000002">
    <property type="protein sequence ID" value="SEN07694.1"/>
    <property type="molecule type" value="Genomic_DNA"/>
</dbReference>
<dbReference type="NCBIfam" id="TIGR00639">
    <property type="entry name" value="PurN"/>
    <property type="match status" value="1"/>
</dbReference>
<dbReference type="STRING" id="77097.SAMN04490369_10027"/>
<dbReference type="PATRIC" id="fig|29570.3.peg.215"/>
<evidence type="ECO:0000313" key="10">
    <source>
        <dbReference type="EMBL" id="SIN64610.1"/>
    </source>
</evidence>
<dbReference type="PANTHER" id="PTHR43369">
    <property type="entry name" value="PHOSPHORIBOSYLGLYCINAMIDE FORMYLTRANSFERASE"/>
    <property type="match status" value="1"/>
</dbReference>
<reference evidence="8 13" key="3">
    <citation type="submission" date="2020-02" db="EMBL/GenBank/DDBJ databases">
        <title>Complete Genome Sequence of Halomonas meridiana strain BAA-801, Isolated from Deep Sea Thermal Vent.</title>
        <authorList>
            <person name="Takahashi Y."/>
            <person name="Takahashi H."/>
            <person name="Galipon J."/>
            <person name="Arakawa K."/>
        </authorList>
    </citation>
    <scope>NUCLEOTIDE SEQUENCE [LARGE SCALE GENOMIC DNA]</scope>
    <source>
        <strain evidence="8 13">Slthf1</strain>
    </source>
</reference>
<feature type="site" description="Raises pKa of active site His" evidence="6">
    <location>
        <position position="165"/>
    </location>
</feature>
<feature type="active site" description="Proton donor" evidence="6">
    <location>
        <position position="129"/>
    </location>
</feature>
<accession>A0A1H8DLP6</accession>
<comment type="function">
    <text evidence="6">Catalyzes the transfer of a formyl group from 10-formyltetrahydrofolate to 5-phospho-ribosyl-glycinamide (GAR), producing 5-phospho-ribosyl-N-formylglycinamide (FGAR) and tetrahydrofolate.</text>
</comment>
<proteinExistence type="inferred from homology"/>
<evidence type="ECO:0000313" key="12">
    <source>
        <dbReference type="Proteomes" id="UP000199493"/>
    </source>
</evidence>
<dbReference type="Proteomes" id="UP000185024">
    <property type="component" value="Unassembled WGS sequence"/>
</dbReference>
<feature type="binding site" evidence="6">
    <location>
        <begin position="32"/>
        <end position="34"/>
    </location>
    <ligand>
        <name>N(1)-(5-phospho-beta-D-ribosyl)glycinamide</name>
        <dbReference type="ChEBI" id="CHEBI:143788"/>
    </ligand>
</feature>
<feature type="binding site" evidence="6">
    <location>
        <begin position="110"/>
        <end position="113"/>
    </location>
    <ligand>
        <name>(6R)-10-formyltetrahydrofolate</name>
        <dbReference type="ChEBI" id="CHEBI:195366"/>
    </ligand>
</feature>
<feature type="binding site" evidence="6">
    <location>
        <position position="85"/>
    </location>
    <ligand>
        <name>(6R)-10-formyltetrahydrofolate</name>
        <dbReference type="ChEBI" id="CHEBI:195366"/>
    </ligand>
</feature>
<evidence type="ECO:0000256" key="3">
    <source>
        <dbReference type="ARBA" id="ARBA00022755"/>
    </source>
</evidence>
<comment type="catalytic activity">
    <reaction evidence="5 6">
        <text>N(1)-(5-phospho-beta-D-ribosyl)glycinamide + (6R)-10-formyltetrahydrofolate = N(2)-formyl-N(1)-(5-phospho-beta-D-ribosyl)glycinamide + (6S)-5,6,7,8-tetrahydrofolate + H(+)</text>
        <dbReference type="Rhea" id="RHEA:15053"/>
        <dbReference type="ChEBI" id="CHEBI:15378"/>
        <dbReference type="ChEBI" id="CHEBI:57453"/>
        <dbReference type="ChEBI" id="CHEBI:143788"/>
        <dbReference type="ChEBI" id="CHEBI:147286"/>
        <dbReference type="ChEBI" id="CHEBI:195366"/>
        <dbReference type="EC" id="2.1.2.2"/>
    </reaction>
</comment>
<evidence type="ECO:0000313" key="8">
    <source>
        <dbReference type="EMBL" id="BCA92088.1"/>
    </source>
</evidence>
<gene>
    <name evidence="6 8" type="primary">purN</name>
    <name evidence="8" type="ORF">HMSLTHF_18630</name>
    <name evidence="9" type="ORF">SAMN04490369_10027</name>
    <name evidence="10" type="ORF">SAMN05878438_1577</name>
</gene>
<sequence length="247" mass="27065">MSSTDYSSDTLNGMTPDPVGARRVVVLISGSGSNLQALIDAQQHDRLGGEIVAVISNEPDAYGLKRAHEAGIEAVVLPHREYDSRDAYDGALIKVIERHEPDVIVLAGFMRILTPRFVQRFLGRMLNIHPSLLPAYQGLNTHARALADGASHHGCSVHFVTEELDGGPVVLQAELQVNPDDTVETLKEKVHAREHLIFPIAVQWFLEGRLQYNAEGATMDGHPLPPYGMRLSHADAAEELDEEIDDA</sequence>
<dbReference type="InterPro" id="IPR036477">
    <property type="entry name" value="Formyl_transf_N_sf"/>
</dbReference>
<dbReference type="Proteomes" id="UP000199493">
    <property type="component" value="Unassembled WGS sequence"/>
</dbReference>
<name>A0A0D7V0J3_9GAMM</name>
<evidence type="ECO:0000313" key="9">
    <source>
        <dbReference type="EMBL" id="SEN07694.1"/>
    </source>
</evidence>
<evidence type="ECO:0000313" key="11">
    <source>
        <dbReference type="Proteomes" id="UP000185024"/>
    </source>
</evidence>
<dbReference type="PANTHER" id="PTHR43369:SF2">
    <property type="entry name" value="PHOSPHORIBOSYLGLYCINAMIDE FORMYLTRANSFERASE"/>
    <property type="match status" value="1"/>
</dbReference>
<dbReference type="GO" id="GO:0006189">
    <property type="term" value="P:'de novo' IMP biosynthetic process"/>
    <property type="evidence" value="ECO:0007669"/>
    <property type="project" value="UniProtKB-UniRule"/>
</dbReference>
<dbReference type="HAMAP" id="MF_01930">
    <property type="entry name" value="PurN"/>
    <property type="match status" value="1"/>
</dbReference>
<dbReference type="EMBL" id="FSQX01000001">
    <property type="protein sequence ID" value="SIN64610.1"/>
    <property type="molecule type" value="Genomic_DNA"/>
</dbReference>
<evidence type="ECO:0000256" key="6">
    <source>
        <dbReference type="HAMAP-Rule" id="MF_01930"/>
    </source>
</evidence>
<dbReference type="InterPro" id="IPR001555">
    <property type="entry name" value="GART_AS"/>
</dbReference>
<reference evidence="10 11" key="2">
    <citation type="submission" date="2016-11" db="EMBL/GenBank/DDBJ databases">
        <authorList>
            <person name="Jaros S."/>
            <person name="Januszkiewicz K."/>
            <person name="Wedrychowicz H."/>
        </authorList>
    </citation>
    <scope>NUCLEOTIDE SEQUENCE [LARGE SCALE GENOMIC DNA]</scope>
    <source>
        <strain evidence="10 11">ACAM 239</strain>
    </source>
</reference>
<feature type="binding site" evidence="6">
    <location>
        <position position="127"/>
    </location>
    <ligand>
        <name>(6R)-10-formyltetrahydrofolate</name>
        <dbReference type="ChEBI" id="CHEBI:195366"/>
    </ligand>
</feature>
<accession>A0A0D7V0J3</accession>
<evidence type="ECO:0000313" key="13">
    <source>
        <dbReference type="Proteomes" id="UP000503197"/>
    </source>
</evidence>
<dbReference type="EMBL" id="AP022821">
    <property type="protein sequence ID" value="BCA92088.1"/>
    <property type="molecule type" value="Genomic_DNA"/>
</dbReference>
<dbReference type="RefSeq" id="WP_044628316.1">
    <property type="nucleotide sequence ID" value="NZ_AP022821.1"/>
</dbReference>
<evidence type="ECO:0000256" key="1">
    <source>
        <dbReference type="ARBA" id="ARBA00005054"/>
    </source>
</evidence>
<protein>
    <recommendedName>
        <fullName evidence="6">Phosphoribosylglycinamide formyltransferase</fullName>
        <ecNumber evidence="6">2.1.2.2</ecNumber>
    </recommendedName>
    <alternativeName>
        <fullName evidence="6">5'-phosphoribosylglycinamide transformylase</fullName>
    </alternativeName>
    <alternativeName>
        <fullName evidence="6">GAR transformylase</fullName>
        <shortName evidence="6">GART</shortName>
    </alternativeName>
</protein>
<evidence type="ECO:0000256" key="5">
    <source>
        <dbReference type="ARBA" id="ARBA00047664"/>
    </source>
</evidence>
<dbReference type="Gene3D" id="3.40.50.170">
    <property type="entry name" value="Formyl transferase, N-terminal domain"/>
    <property type="match status" value="1"/>
</dbReference>
<evidence type="ECO:0000256" key="2">
    <source>
        <dbReference type="ARBA" id="ARBA00022679"/>
    </source>
</evidence>
<dbReference type="AlphaFoldDB" id="A0A0D7V0J3"/>
<reference evidence="9 12" key="1">
    <citation type="submission" date="2016-10" db="EMBL/GenBank/DDBJ databases">
        <authorList>
            <person name="de Groot N.N."/>
        </authorList>
    </citation>
    <scope>NUCLEOTIDE SEQUENCE [LARGE SCALE GENOMIC DNA]</scope>
    <source>
        <strain evidence="9 12">558</strain>
    </source>
</reference>
<dbReference type="Pfam" id="PF00551">
    <property type="entry name" value="Formyl_trans_N"/>
    <property type="match status" value="1"/>
</dbReference>